<feature type="transmembrane region" description="Helical" evidence="6">
    <location>
        <begin position="324"/>
        <end position="343"/>
    </location>
</feature>
<dbReference type="InterPro" id="IPR050367">
    <property type="entry name" value="APC_superfamily"/>
</dbReference>
<dbReference type="InterPro" id="IPR002293">
    <property type="entry name" value="AA/rel_permease1"/>
</dbReference>
<feature type="transmembrane region" description="Helical" evidence="6">
    <location>
        <begin position="189"/>
        <end position="208"/>
    </location>
</feature>
<dbReference type="GO" id="GO:0005886">
    <property type="term" value="C:plasma membrane"/>
    <property type="evidence" value="ECO:0007669"/>
    <property type="project" value="UniProtKB-SubCell"/>
</dbReference>
<dbReference type="OrthoDB" id="860831at2"/>
<dbReference type="RefSeq" id="WP_115878760.1">
    <property type="nucleotide sequence ID" value="NZ_QTTQ01000009.1"/>
</dbReference>
<gene>
    <name evidence="7" type="ORF">BX611_1058</name>
</gene>
<feature type="transmembrane region" description="Helical" evidence="6">
    <location>
        <begin position="85"/>
        <end position="105"/>
    </location>
</feature>
<proteinExistence type="predicted"/>
<evidence type="ECO:0000256" key="3">
    <source>
        <dbReference type="ARBA" id="ARBA00022692"/>
    </source>
</evidence>
<comment type="subcellular location">
    <subcellularLocation>
        <location evidence="1">Cell membrane</location>
        <topology evidence="1">Multi-pass membrane protein</topology>
    </subcellularLocation>
</comment>
<dbReference type="PANTHER" id="PTHR42770">
    <property type="entry name" value="AMINO ACID TRANSPORTER-RELATED"/>
    <property type="match status" value="1"/>
</dbReference>
<feature type="transmembrane region" description="Helical" evidence="6">
    <location>
        <begin position="32"/>
        <end position="56"/>
    </location>
</feature>
<feature type="transmembrane region" description="Helical" evidence="6">
    <location>
        <begin position="147"/>
        <end position="169"/>
    </location>
</feature>
<keyword evidence="8" id="KW-1185">Reference proteome</keyword>
<evidence type="ECO:0000256" key="6">
    <source>
        <dbReference type="SAM" id="Phobius"/>
    </source>
</evidence>
<sequence length="589" mass="64843">METKKVHKKLNELAATAICGNDISSSVLYVSALAIAFAGQYAWITLLIVSFVLFLFRKIYGEVVGALPLNGGAYNALLNTTSKSMASFAATLTLLSYMATAVISANEAIHYLHHLIPTMPIIIATIGLLAVFAGLTIGGITESAKVAIGIFLFHLASLVILSGFIIYFLTQNGIGTFFENWHFPLEGGSITNAIFLGFAASMLGVSGFESSANFVEEQEKGVFPKTLKNMWGIVSIINPLMAIFALALFAIPVLQSSEYQNTLLIEMGKHVGGSWLPILIAVDAFLVLSGAVLTSFVGVSGLLERMTLDRIMPQFFLKKSTTGSSYRIIIMFFLLSVSVLLITKGNVQLLAGVYTISFLSVMALFGIGNILLKVKRNSLPRQERASWLSLFIAIGAVLIALFGNISMETKNGSPSNLTVFLDYFVPSIIFIIIMLNRTVLLNFLLNAIHVVFDPIRNFVLKTDRIILRTINKINSQEFVFFTKGDNIASLNKVMLYIIKNEHTKKIKIVLALEKDQSAPQNLAQEIDFLGKEYPEINIEFITVDGKFNPELIKNLSKKWNIPINFMFIGSPSDKFPYKIEELGGVRLII</sequence>
<feature type="transmembrane region" description="Helical" evidence="6">
    <location>
        <begin position="423"/>
        <end position="445"/>
    </location>
</feature>
<dbReference type="Gene3D" id="1.20.1740.10">
    <property type="entry name" value="Amino acid/polyamine transporter I"/>
    <property type="match status" value="1"/>
</dbReference>
<feature type="transmembrane region" description="Helical" evidence="6">
    <location>
        <begin position="111"/>
        <end position="135"/>
    </location>
</feature>
<feature type="transmembrane region" description="Helical" evidence="6">
    <location>
        <begin position="229"/>
        <end position="254"/>
    </location>
</feature>
<dbReference type="AlphaFoldDB" id="A0A3D9RUW0"/>
<accession>A0A3D9RUW0</accession>
<evidence type="ECO:0000256" key="1">
    <source>
        <dbReference type="ARBA" id="ARBA00004651"/>
    </source>
</evidence>
<evidence type="ECO:0000313" key="8">
    <source>
        <dbReference type="Proteomes" id="UP000256429"/>
    </source>
</evidence>
<evidence type="ECO:0000256" key="2">
    <source>
        <dbReference type="ARBA" id="ARBA00022475"/>
    </source>
</evidence>
<feature type="transmembrane region" description="Helical" evidence="6">
    <location>
        <begin position="274"/>
        <end position="303"/>
    </location>
</feature>
<keyword evidence="4 6" id="KW-1133">Transmembrane helix</keyword>
<evidence type="ECO:0000256" key="4">
    <source>
        <dbReference type="ARBA" id="ARBA00022989"/>
    </source>
</evidence>
<dbReference type="GO" id="GO:0022857">
    <property type="term" value="F:transmembrane transporter activity"/>
    <property type="evidence" value="ECO:0007669"/>
    <property type="project" value="InterPro"/>
</dbReference>
<feature type="transmembrane region" description="Helical" evidence="6">
    <location>
        <begin position="349"/>
        <end position="372"/>
    </location>
</feature>
<organism evidence="7 8">
    <name type="scientific">Lutibacter oceani</name>
    <dbReference type="NCBI Taxonomy" id="1853311"/>
    <lineage>
        <taxon>Bacteria</taxon>
        <taxon>Pseudomonadati</taxon>
        <taxon>Bacteroidota</taxon>
        <taxon>Flavobacteriia</taxon>
        <taxon>Flavobacteriales</taxon>
        <taxon>Flavobacteriaceae</taxon>
        <taxon>Lutibacter</taxon>
    </lineage>
</organism>
<comment type="caution">
    <text evidence="7">The sequence shown here is derived from an EMBL/GenBank/DDBJ whole genome shotgun (WGS) entry which is preliminary data.</text>
</comment>
<evidence type="ECO:0000313" key="7">
    <source>
        <dbReference type="EMBL" id="REE83763.1"/>
    </source>
</evidence>
<keyword evidence="2" id="KW-1003">Cell membrane</keyword>
<dbReference type="Pfam" id="PF13520">
    <property type="entry name" value="AA_permease_2"/>
    <property type="match status" value="1"/>
</dbReference>
<keyword evidence="5 6" id="KW-0472">Membrane</keyword>
<dbReference type="PANTHER" id="PTHR42770:SF11">
    <property type="entry name" value="INNER MEMBRANE TRANSPORT PROTEIN YBAT"/>
    <property type="match status" value="1"/>
</dbReference>
<keyword evidence="3 6" id="KW-0812">Transmembrane</keyword>
<name>A0A3D9RUW0_9FLAO</name>
<dbReference type="Proteomes" id="UP000256429">
    <property type="component" value="Unassembled WGS sequence"/>
</dbReference>
<dbReference type="EMBL" id="QTTQ01000009">
    <property type="protein sequence ID" value="REE83763.1"/>
    <property type="molecule type" value="Genomic_DNA"/>
</dbReference>
<evidence type="ECO:0000256" key="5">
    <source>
        <dbReference type="ARBA" id="ARBA00023136"/>
    </source>
</evidence>
<feature type="transmembrane region" description="Helical" evidence="6">
    <location>
        <begin position="384"/>
        <end position="403"/>
    </location>
</feature>
<protein>
    <submittedName>
        <fullName evidence="7">Amino acid transporter</fullName>
    </submittedName>
</protein>
<reference evidence="7 8" key="1">
    <citation type="submission" date="2018-08" db="EMBL/GenBank/DDBJ databases">
        <title>Genomic Encyclopedia of Type Strains, Phase III (KMG-III): the genomes of soil and plant-associated and newly described type strains.</title>
        <authorList>
            <person name="Whitman W."/>
        </authorList>
    </citation>
    <scope>NUCLEOTIDE SEQUENCE [LARGE SCALE GENOMIC DNA]</scope>
    <source>
        <strain evidence="7 8">325-5</strain>
    </source>
</reference>